<dbReference type="Gene3D" id="1.20.1260.10">
    <property type="match status" value="1"/>
</dbReference>
<dbReference type="CDD" id="cd00657">
    <property type="entry name" value="Ferritin_like"/>
    <property type="match status" value="1"/>
</dbReference>
<dbReference type="Pfam" id="PF02915">
    <property type="entry name" value="Rubrerythrin"/>
    <property type="match status" value="1"/>
</dbReference>
<dbReference type="Proteomes" id="UP000093694">
    <property type="component" value="Unassembled WGS sequence"/>
</dbReference>
<name>A0A162J4J1_9CLOT</name>
<dbReference type="EMBL" id="LITQ01000031">
    <property type="protein sequence ID" value="OAA90175.1"/>
    <property type="molecule type" value="Genomic_DNA"/>
</dbReference>
<gene>
    <name evidence="3" type="ORF">CLCOS_36240</name>
    <name evidence="2" type="ORF">WX73_02140</name>
</gene>
<dbReference type="Proteomes" id="UP000077384">
    <property type="component" value="Unassembled WGS sequence"/>
</dbReference>
<sequence>MKHYMCPFTRCGMNFPNNVSQMDLNLDEYTYPDNFNSALKLIEEAISGEREDELFYDYLIKNAPENESKKIISGIRDNEKKHNKMFRFIYYELTGNMIPSPENVEFNTPDSFCSGIKRALNGELNAVVKYRKILFALNNRKHINMLIEIITDELRHASLYNFIYTSNCSKEQF</sequence>
<accession>A0A162J4J1</accession>
<dbReference type="InterPro" id="IPR009078">
    <property type="entry name" value="Ferritin-like_SF"/>
</dbReference>
<evidence type="ECO:0000259" key="1">
    <source>
        <dbReference type="Pfam" id="PF02915"/>
    </source>
</evidence>
<dbReference type="EMBL" id="LROR01000082">
    <property type="protein sequence ID" value="OBR91047.1"/>
    <property type="molecule type" value="Genomic_DNA"/>
</dbReference>
<protein>
    <submittedName>
        <fullName evidence="2">Rubrerythrin</fullName>
    </submittedName>
</protein>
<evidence type="ECO:0000313" key="4">
    <source>
        <dbReference type="Proteomes" id="UP000077384"/>
    </source>
</evidence>
<keyword evidence="5" id="KW-1185">Reference proteome</keyword>
<dbReference type="GO" id="GO:0046872">
    <property type="term" value="F:metal ion binding"/>
    <property type="evidence" value="ECO:0007669"/>
    <property type="project" value="InterPro"/>
</dbReference>
<dbReference type="InterPro" id="IPR012347">
    <property type="entry name" value="Ferritin-like"/>
</dbReference>
<dbReference type="GO" id="GO:0016491">
    <property type="term" value="F:oxidoreductase activity"/>
    <property type="evidence" value="ECO:0007669"/>
    <property type="project" value="InterPro"/>
</dbReference>
<proteinExistence type="predicted"/>
<dbReference type="PATRIC" id="fig|1705578.3.peg.2398"/>
<evidence type="ECO:0000313" key="5">
    <source>
        <dbReference type="Proteomes" id="UP000093694"/>
    </source>
</evidence>
<organism evidence="2 4">
    <name type="scientific">Clostridium coskatii</name>
    <dbReference type="NCBI Taxonomy" id="1705578"/>
    <lineage>
        <taxon>Bacteria</taxon>
        <taxon>Bacillati</taxon>
        <taxon>Bacillota</taxon>
        <taxon>Clostridia</taxon>
        <taxon>Eubacteriales</taxon>
        <taxon>Clostridiaceae</taxon>
        <taxon>Clostridium</taxon>
    </lineage>
</organism>
<dbReference type="InterPro" id="IPR003251">
    <property type="entry name" value="Rr_diiron-bd_dom"/>
</dbReference>
<feature type="domain" description="Rubrerythrin diiron-binding" evidence="1">
    <location>
        <begin position="41"/>
        <end position="161"/>
    </location>
</feature>
<dbReference type="RefSeq" id="WP_013240543.1">
    <property type="nucleotide sequence ID" value="NZ_LITQ01000031.1"/>
</dbReference>
<evidence type="ECO:0000313" key="2">
    <source>
        <dbReference type="EMBL" id="OAA90175.1"/>
    </source>
</evidence>
<reference evidence="3 5" key="2">
    <citation type="journal article" date="2016" name="Front. Microbiol.">
        <title>Industrial Acetogenic Biocatalysts: A Comparative Metabolic and Genomic Analysis.</title>
        <authorList>
            <person name="Bengelsdorf F."/>
            <person name="Poehlein A."/>
            <person name="Sonja S."/>
            <person name="Erz C."/>
            <person name="Hummel T."/>
            <person name="Hoffmeister S."/>
            <person name="Daniel R."/>
            <person name="Durre P."/>
        </authorList>
    </citation>
    <scope>NUCLEOTIDE SEQUENCE [LARGE SCALE GENOMIC DNA]</scope>
    <source>
        <strain evidence="3 5">PTA-10522</strain>
    </source>
</reference>
<evidence type="ECO:0000313" key="3">
    <source>
        <dbReference type="EMBL" id="OBR91047.1"/>
    </source>
</evidence>
<dbReference type="AlphaFoldDB" id="A0A162J4J1"/>
<reference evidence="2 4" key="1">
    <citation type="journal article" date="2015" name="Biotechnol. Bioeng.">
        <title>Genome sequence and phenotypic characterization of Caulobacter segnis.</title>
        <authorList>
            <person name="Patel S."/>
            <person name="Fletcher B."/>
            <person name="Scott D.C."/>
            <person name="Ely B."/>
        </authorList>
    </citation>
    <scope>NUCLEOTIDE SEQUENCE [LARGE SCALE GENOMIC DNA]</scope>
    <source>
        <strain evidence="2 4">PS02</strain>
    </source>
</reference>
<dbReference type="SUPFAM" id="SSF47240">
    <property type="entry name" value="Ferritin-like"/>
    <property type="match status" value="1"/>
</dbReference>
<comment type="caution">
    <text evidence="2">The sequence shown here is derived from an EMBL/GenBank/DDBJ whole genome shotgun (WGS) entry which is preliminary data.</text>
</comment>